<dbReference type="SUPFAM" id="SSF54427">
    <property type="entry name" value="NTF2-like"/>
    <property type="match status" value="1"/>
</dbReference>
<dbReference type="Pfam" id="PF12893">
    <property type="entry name" value="Lumazine_bd_2"/>
    <property type="match status" value="1"/>
</dbReference>
<organism evidence="2 3">
    <name type="scientific">Flavobacterium frigoritolerans</name>
    <dbReference type="NCBI Taxonomy" id="2987686"/>
    <lineage>
        <taxon>Bacteria</taxon>
        <taxon>Pseudomonadati</taxon>
        <taxon>Bacteroidota</taxon>
        <taxon>Flavobacteriia</taxon>
        <taxon>Flavobacteriales</taxon>
        <taxon>Flavobacteriaceae</taxon>
        <taxon>Flavobacterium</taxon>
    </lineage>
</organism>
<dbReference type="InterPro" id="IPR032710">
    <property type="entry name" value="NTF2-like_dom_sf"/>
</dbReference>
<dbReference type="Proteomes" id="UP001151133">
    <property type="component" value="Unassembled WGS sequence"/>
</dbReference>
<gene>
    <name evidence="2" type="ORF">OIU80_18360</name>
</gene>
<dbReference type="AlphaFoldDB" id="A0A9X3C9U3"/>
<keyword evidence="1" id="KW-0732">Signal</keyword>
<reference evidence="2" key="1">
    <citation type="submission" date="2022-10" db="EMBL/GenBank/DDBJ databases">
        <title>Two novel species of Flavobacterium.</title>
        <authorList>
            <person name="Liu Q."/>
            <person name="Xin Y.-H."/>
        </authorList>
    </citation>
    <scope>NUCLEOTIDE SEQUENCE</scope>
    <source>
        <strain evidence="2">LS1R47</strain>
    </source>
</reference>
<keyword evidence="3" id="KW-1185">Reference proteome</keyword>
<sequence>MRKVFLFITLCLLFSNVNAQANDTTNDWSLVEKTLNMYIDGQATGDSAMVASSFHDSWQLKYATENEFNIVPKSKYIVGYKKHPKSNNWSGRIVFIDITNSVACAKVEISTSRLLFTDYFNLIKTNQGWLIVDKISTRTPHKTVETPAPKPKE</sequence>
<name>A0A9X3C9U3_9FLAO</name>
<dbReference type="RefSeq" id="WP_264288430.1">
    <property type="nucleotide sequence ID" value="NZ_JAOZEV010000019.1"/>
</dbReference>
<dbReference type="EMBL" id="JAOZEV010000019">
    <property type="protein sequence ID" value="MCV9934246.1"/>
    <property type="molecule type" value="Genomic_DNA"/>
</dbReference>
<comment type="caution">
    <text evidence="2">The sequence shown here is derived from an EMBL/GenBank/DDBJ whole genome shotgun (WGS) entry which is preliminary data.</text>
</comment>
<evidence type="ECO:0000256" key="1">
    <source>
        <dbReference type="SAM" id="SignalP"/>
    </source>
</evidence>
<proteinExistence type="predicted"/>
<evidence type="ECO:0000313" key="3">
    <source>
        <dbReference type="Proteomes" id="UP001151133"/>
    </source>
</evidence>
<accession>A0A9X3C9U3</accession>
<dbReference type="Gene3D" id="3.10.450.50">
    <property type="match status" value="1"/>
</dbReference>
<feature type="signal peptide" evidence="1">
    <location>
        <begin position="1"/>
        <end position="21"/>
    </location>
</feature>
<protein>
    <submittedName>
        <fullName evidence="2">Nuclear transport factor 2 family protein</fullName>
    </submittedName>
</protein>
<dbReference type="InterPro" id="IPR039437">
    <property type="entry name" value="FrzH/put_lumazine-bd"/>
</dbReference>
<feature type="chain" id="PRO_5040956528" evidence="1">
    <location>
        <begin position="22"/>
        <end position="153"/>
    </location>
</feature>
<evidence type="ECO:0000313" key="2">
    <source>
        <dbReference type="EMBL" id="MCV9934246.1"/>
    </source>
</evidence>